<name>A0A4D6YEL0_9GAMM</name>
<accession>A0A4D6YEL0</accession>
<dbReference type="PIRSF" id="PIRSF006223">
    <property type="entry name" value="DsrC_TusE"/>
    <property type="match status" value="1"/>
</dbReference>
<dbReference type="GO" id="GO:0016740">
    <property type="term" value="F:transferase activity"/>
    <property type="evidence" value="ECO:0007669"/>
    <property type="project" value="UniProtKB-KW"/>
</dbReference>
<dbReference type="Proteomes" id="UP000298636">
    <property type="component" value="Chromosome"/>
</dbReference>
<proteinExistence type="inferred from homology"/>
<comment type="similarity">
    <text evidence="5">Belongs to the dsrC/tusE family.</text>
</comment>
<protein>
    <recommendedName>
        <fullName evidence="5">Sulfurtransferase</fullName>
        <ecNumber evidence="5">2.8.1.-</ecNumber>
    </recommendedName>
</protein>
<comment type="function">
    <text evidence="3">Part of a sulfur-relay system required for 2-thiolation of 5-methylaminomethyl-2-thiouridine (mnm(5)s(2)U) at tRNA wobble positions. Could accept sulfur from TusD.</text>
</comment>
<dbReference type="OrthoDB" id="9786347at2"/>
<dbReference type="PANTHER" id="PTHR37010:SF1">
    <property type="entry name" value="SULFURTRANSFERASE TUSE"/>
    <property type="match status" value="1"/>
</dbReference>
<dbReference type="InterPro" id="IPR007453">
    <property type="entry name" value="DsrC/TusE"/>
</dbReference>
<evidence type="ECO:0000256" key="4">
    <source>
        <dbReference type="ARBA" id="ARBA00025918"/>
    </source>
</evidence>
<gene>
    <name evidence="7" type="primary">tusE</name>
    <name evidence="7" type="ORF">D9V79_01405</name>
</gene>
<dbReference type="SUPFAM" id="SSF69721">
    <property type="entry name" value="DsrC, the gamma subunit of dissimilatory sulfite reductase"/>
    <property type="match status" value="1"/>
</dbReference>
<dbReference type="AlphaFoldDB" id="A0A4D6YEL0"/>
<comment type="subunit">
    <text evidence="4">Interacts with the TusBCD complex. Interacts with MnmA.</text>
</comment>
<evidence type="ECO:0000256" key="6">
    <source>
        <dbReference type="PIRSR" id="PIRSR006223-50"/>
    </source>
</evidence>
<evidence type="ECO:0000256" key="5">
    <source>
        <dbReference type="PIRNR" id="PIRNR006223"/>
    </source>
</evidence>
<evidence type="ECO:0000313" key="7">
    <source>
        <dbReference type="EMBL" id="QCI26443.1"/>
    </source>
</evidence>
<dbReference type="Gene3D" id="1.10.10.370">
    <property type="entry name" value="DsrC-like protein, C-terminal domain"/>
    <property type="match status" value="1"/>
</dbReference>
<dbReference type="Pfam" id="PF04358">
    <property type="entry name" value="DsrC"/>
    <property type="match status" value="1"/>
</dbReference>
<dbReference type="NCBIfam" id="TIGR03342">
    <property type="entry name" value="dsrC_tusE_dsvC"/>
    <property type="match status" value="1"/>
</dbReference>
<dbReference type="GO" id="GO:0097163">
    <property type="term" value="F:sulfur carrier activity"/>
    <property type="evidence" value="ECO:0007669"/>
    <property type="project" value="TreeGrafter"/>
</dbReference>
<evidence type="ECO:0000256" key="3">
    <source>
        <dbReference type="ARBA" id="ARBA00025277"/>
    </source>
</evidence>
<keyword evidence="8" id="KW-1185">Reference proteome</keyword>
<organism evidence="7 8">
    <name type="scientific">Buchnera aphidicola</name>
    <name type="common">Stegophylla sp.</name>
    <dbReference type="NCBI Taxonomy" id="2315800"/>
    <lineage>
        <taxon>Bacteria</taxon>
        <taxon>Pseudomonadati</taxon>
        <taxon>Pseudomonadota</taxon>
        <taxon>Gammaproteobacteria</taxon>
        <taxon>Enterobacterales</taxon>
        <taxon>Erwiniaceae</taxon>
        <taxon>Buchnera</taxon>
    </lineage>
</organism>
<sequence length="96" mass="11288">MNNNNTQQKWNTKYALKIAKKENIIMTENHWEIIYLIRKIYFKYNINPTNRILLKIIKKEIGNNKSNNLYLLSLFPHGIIKQANKIAGLPTSTICL</sequence>
<evidence type="ECO:0000256" key="2">
    <source>
        <dbReference type="ARBA" id="ARBA00022490"/>
    </source>
</evidence>
<dbReference type="PANTHER" id="PTHR37010">
    <property type="entry name" value="SULFURTRANSFERASE TUSE"/>
    <property type="match status" value="1"/>
</dbReference>
<dbReference type="InterPro" id="IPR025526">
    <property type="entry name" value="DsrC-like_dom_sf"/>
</dbReference>
<dbReference type="GO" id="GO:0002143">
    <property type="term" value="P:tRNA wobble position uridine thiolation"/>
    <property type="evidence" value="ECO:0007669"/>
    <property type="project" value="TreeGrafter"/>
</dbReference>
<dbReference type="RefSeq" id="WP_158351956.1">
    <property type="nucleotide sequence ID" value="NZ_CP032998.1"/>
</dbReference>
<dbReference type="EC" id="2.8.1.-" evidence="5"/>
<keyword evidence="2" id="KW-0963">Cytoplasm</keyword>
<keyword evidence="5" id="KW-0808">Transferase</keyword>
<dbReference type="GO" id="GO:0005737">
    <property type="term" value="C:cytoplasm"/>
    <property type="evidence" value="ECO:0007669"/>
    <property type="project" value="UniProtKB-SubCell"/>
</dbReference>
<comment type="subcellular location">
    <subcellularLocation>
        <location evidence="1">Cytoplasm</location>
    </subcellularLocation>
</comment>
<dbReference type="InterPro" id="IPR042072">
    <property type="entry name" value="DsrC-like_C"/>
</dbReference>
<evidence type="ECO:0000256" key="1">
    <source>
        <dbReference type="ARBA" id="ARBA00004496"/>
    </source>
</evidence>
<feature type="active site" description="Cysteine persulfide intermediate" evidence="6">
    <location>
        <position position="95"/>
    </location>
</feature>
<dbReference type="EMBL" id="CP032998">
    <property type="protein sequence ID" value="QCI26443.1"/>
    <property type="molecule type" value="Genomic_DNA"/>
</dbReference>
<reference evidence="7 8" key="1">
    <citation type="submission" date="2018-10" db="EMBL/GenBank/DDBJ databases">
        <title>Comparative functional genomics of the obligate endosymbiont Buchnera aphidicola.</title>
        <authorList>
            <person name="Chong R.A."/>
        </authorList>
    </citation>
    <scope>NUCLEOTIDE SEQUENCE [LARGE SCALE GENOMIC DNA]</scope>
    <source>
        <strain evidence="7 8">Ssp</strain>
    </source>
</reference>
<evidence type="ECO:0000313" key="8">
    <source>
        <dbReference type="Proteomes" id="UP000298636"/>
    </source>
</evidence>